<dbReference type="GO" id="GO:0016740">
    <property type="term" value="F:transferase activity"/>
    <property type="evidence" value="ECO:0007669"/>
    <property type="project" value="UniProtKB-KW"/>
</dbReference>
<dbReference type="SUPFAM" id="SSF52402">
    <property type="entry name" value="Adenine nucleotide alpha hydrolases-like"/>
    <property type="match status" value="1"/>
</dbReference>
<dbReference type="HOGENOM" id="CLU_1485678_0_0_1"/>
<dbReference type="STRING" id="81972.D7MA16"/>
<dbReference type="eggNOG" id="KOG2840">
    <property type="taxonomic scope" value="Eukaryota"/>
</dbReference>
<name>D7MA16_ARALL</name>
<organism evidence="4">
    <name type="scientific">Arabidopsis lyrata subsp. lyrata</name>
    <name type="common">Lyre-leaved rock-cress</name>
    <dbReference type="NCBI Taxonomy" id="81972"/>
    <lineage>
        <taxon>Eukaryota</taxon>
        <taxon>Viridiplantae</taxon>
        <taxon>Streptophyta</taxon>
        <taxon>Embryophyta</taxon>
        <taxon>Tracheophyta</taxon>
        <taxon>Spermatophyta</taxon>
        <taxon>Magnoliopsida</taxon>
        <taxon>eudicotyledons</taxon>
        <taxon>Gunneridae</taxon>
        <taxon>Pentapetalae</taxon>
        <taxon>rosids</taxon>
        <taxon>malvids</taxon>
        <taxon>Brassicales</taxon>
        <taxon>Brassicaceae</taxon>
        <taxon>Camelineae</taxon>
        <taxon>Arabidopsis</taxon>
    </lineage>
</organism>
<dbReference type="GO" id="GO:0005739">
    <property type="term" value="C:mitochondrion"/>
    <property type="evidence" value="ECO:0007669"/>
    <property type="project" value="TreeGrafter"/>
</dbReference>
<evidence type="ECO:0000313" key="3">
    <source>
        <dbReference type="EMBL" id="EFH43195.1"/>
    </source>
</evidence>
<dbReference type="EMBL" id="GL348719">
    <property type="protein sequence ID" value="EFH43195.1"/>
    <property type="molecule type" value="Genomic_DNA"/>
</dbReference>
<keyword evidence="2" id="KW-0472">Membrane</keyword>
<dbReference type="GO" id="GO:0000049">
    <property type="term" value="F:tRNA binding"/>
    <property type="evidence" value="ECO:0007669"/>
    <property type="project" value="TreeGrafter"/>
</dbReference>
<gene>
    <name evidence="3" type="ORF">ARALYDRAFT_656220</name>
</gene>
<keyword evidence="2" id="KW-0812">Transmembrane</keyword>
<dbReference type="AlphaFoldDB" id="D7MA16"/>
<dbReference type="InterPro" id="IPR014729">
    <property type="entry name" value="Rossmann-like_a/b/a_fold"/>
</dbReference>
<dbReference type="GO" id="GO:0002143">
    <property type="term" value="P:tRNA wobble position uridine thiolation"/>
    <property type="evidence" value="ECO:0007669"/>
    <property type="project" value="TreeGrafter"/>
</dbReference>
<sequence>MEAKSKKAGASRLCCLCFKRQFFFLLFLPRISCFWVLAKILSCTIYRECFYEVFEEETHQVIVQNECYIAFYSFDGFFIFLFQYGLPRQIVSYKDMYGWTMDDIVKMIGSKNNCTFLWCIPSTALLKVDKLVAGHNADDIAETVLLNILRGDIALSRCTSITTGEDGPIPRCKPFKYTTKKD</sequence>
<dbReference type="PANTHER" id="PTHR11807">
    <property type="entry name" value="ATPASES OF THE PP SUPERFAMILY-RELATED"/>
    <property type="match status" value="1"/>
</dbReference>
<dbReference type="GO" id="GO:0002144">
    <property type="term" value="C:cytosolic tRNA wobble base thiouridylase complex"/>
    <property type="evidence" value="ECO:0007669"/>
    <property type="project" value="TreeGrafter"/>
</dbReference>
<dbReference type="Gramene" id="Al_scaffold_0007_275">
    <property type="protein sequence ID" value="Al_scaffold_0007_275"/>
    <property type="gene ID" value="Al_scaffold_0007_275"/>
</dbReference>
<reference evidence="4" key="1">
    <citation type="journal article" date="2011" name="Nat. Genet.">
        <title>The Arabidopsis lyrata genome sequence and the basis of rapid genome size change.</title>
        <authorList>
            <person name="Hu T.T."/>
            <person name="Pattyn P."/>
            <person name="Bakker E.G."/>
            <person name="Cao J."/>
            <person name="Cheng J.-F."/>
            <person name="Clark R.M."/>
            <person name="Fahlgren N."/>
            <person name="Fawcett J.A."/>
            <person name="Grimwood J."/>
            <person name="Gundlach H."/>
            <person name="Haberer G."/>
            <person name="Hollister J.D."/>
            <person name="Ossowski S."/>
            <person name="Ottilar R.P."/>
            <person name="Salamov A.A."/>
            <person name="Schneeberger K."/>
            <person name="Spannagl M."/>
            <person name="Wang X."/>
            <person name="Yang L."/>
            <person name="Nasrallah M.E."/>
            <person name="Bergelson J."/>
            <person name="Carrington J.C."/>
            <person name="Gaut B.S."/>
            <person name="Schmutz J."/>
            <person name="Mayer K.F.X."/>
            <person name="Van de Peer Y."/>
            <person name="Grigoriev I.V."/>
            <person name="Nordborg M."/>
            <person name="Weigel D."/>
            <person name="Guo Y.-L."/>
        </authorList>
    </citation>
    <scope>NUCLEOTIDE SEQUENCE [LARGE SCALE GENOMIC DNA]</scope>
    <source>
        <strain evidence="4">cv. MN47</strain>
    </source>
</reference>
<evidence type="ECO:0000256" key="1">
    <source>
        <dbReference type="ARBA" id="ARBA00022679"/>
    </source>
</evidence>
<feature type="transmembrane region" description="Helical" evidence="2">
    <location>
        <begin position="21"/>
        <end position="38"/>
    </location>
</feature>
<evidence type="ECO:0000256" key="2">
    <source>
        <dbReference type="SAM" id="Phobius"/>
    </source>
</evidence>
<dbReference type="Gene3D" id="3.40.50.620">
    <property type="entry name" value="HUPs"/>
    <property type="match status" value="1"/>
</dbReference>
<dbReference type="PANTHER" id="PTHR11807:SF12">
    <property type="entry name" value="CYTOPLASMIC TRNA 2-THIOLATION PROTEIN 1"/>
    <property type="match status" value="1"/>
</dbReference>
<proteinExistence type="predicted"/>
<feature type="non-terminal residue" evidence="3">
    <location>
        <position position="182"/>
    </location>
</feature>
<keyword evidence="4" id="KW-1185">Reference proteome</keyword>
<feature type="transmembrane region" description="Helical" evidence="2">
    <location>
        <begin position="68"/>
        <end position="86"/>
    </location>
</feature>
<keyword evidence="1" id="KW-0808">Transferase</keyword>
<keyword evidence="2" id="KW-1133">Transmembrane helix</keyword>
<accession>D7MA16</accession>
<dbReference type="Proteomes" id="UP000008694">
    <property type="component" value="Unassembled WGS sequence"/>
</dbReference>
<evidence type="ECO:0000313" key="4">
    <source>
        <dbReference type="Proteomes" id="UP000008694"/>
    </source>
</evidence>
<protein>
    <submittedName>
        <fullName evidence="3">Predicted protein</fullName>
    </submittedName>
</protein>